<dbReference type="InterPro" id="IPR004509">
    <property type="entry name" value="Competence_ComEA_HhH"/>
</dbReference>
<dbReference type="SUPFAM" id="SSF47781">
    <property type="entry name" value="RuvA domain 2-like"/>
    <property type="match status" value="1"/>
</dbReference>
<evidence type="ECO:0000313" key="3">
    <source>
        <dbReference type="EMBL" id="OYV03544.1"/>
    </source>
</evidence>
<accession>A0A257LV94</accession>
<feature type="transmembrane region" description="Helical" evidence="1">
    <location>
        <begin position="12"/>
        <end position="28"/>
    </location>
</feature>
<dbReference type="GO" id="GO:0006281">
    <property type="term" value="P:DNA repair"/>
    <property type="evidence" value="ECO:0007669"/>
    <property type="project" value="InterPro"/>
</dbReference>
<evidence type="ECO:0000259" key="2">
    <source>
        <dbReference type="SMART" id="SM00278"/>
    </source>
</evidence>
<keyword evidence="1" id="KW-0812">Transmembrane</keyword>
<sequence>MKIFTPLEQKLLLILLAGVFVGVVVYWLKLKESPIVSEFAIETMGTSVDTIKEGEPNIHVISQKKVNLNTATFEELLRLPGVGPAIANEIIKYREKHKFAKITDIMKVPGIGKKKFARLKDLICVNER</sequence>
<dbReference type="Gene3D" id="1.10.150.320">
    <property type="entry name" value="Photosystem II 12 kDa extrinsic protein"/>
    <property type="match status" value="1"/>
</dbReference>
<dbReference type="SMART" id="SM00278">
    <property type="entry name" value="HhH1"/>
    <property type="match status" value="2"/>
</dbReference>
<dbReference type="EMBL" id="NMUJ01000003">
    <property type="protein sequence ID" value="OYV03544.1"/>
    <property type="molecule type" value="Genomic_DNA"/>
</dbReference>
<feature type="domain" description="Helix-hairpin-helix DNA-binding motif class 1" evidence="2">
    <location>
        <begin position="103"/>
        <end position="122"/>
    </location>
</feature>
<keyword evidence="1" id="KW-0472">Membrane</keyword>
<dbReference type="PANTHER" id="PTHR21180:SF32">
    <property type="entry name" value="ENDONUCLEASE_EXONUCLEASE_PHOSPHATASE FAMILY DOMAIN-CONTAINING PROTEIN 1"/>
    <property type="match status" value="1"/>
</dbReference>
<reference evidence="4" key="1">
    <citation type="submission" date="2017-07" db="EMBL/GenBank/DDBJ databases">
        <title>Novel pathways for hydrocarbon cycling and metabolic interdependencies in hydrothermal sediment communities.</title>
        <authorList>
            <person name="Dombrowski N."/>
            <person name="Seitz K."/>
            <person name="Teske A."/>
            <person name="Baker B."/>
        </authorList>
    </citation>
    <scope>NUCLEOTIDE SEQUENCE [LARGE SCALE GENOMIC DNA]</scope>
</reference>
<proteinExistence type="predicted"/>
<dbReference type="Proteomes" id="UP000216312">
    <property type="component" value="Unassembled WGS sequence"/>
</dbReference>
<evidence type="ECO:0000313" key="4">
    <source>
        <dbReference type="Proteomes" id="UP000216312"/>
    </source>
</evidence>
<dbReference type="Pfam" id="PF12836">
    <property type="entry name" value="HHH_3"/>
    <property type="match status" value="1"/>
</dbReference>
<gene>
    <name evidence="3" type="ORF">CGW93_00475</name>
</gene>
<dbReference type="PANTHER" id="PTHR21180">
    <property type="entry name" value="ENDONUCLEASE/EXONUCLEASE/PHOSPHATASE FAMILY DOMAIN-CONTAINING PROTEIN 1"/>
    <property type="match status" value="1"/>
</dbReference>
<protein>
    <recommendedName>
        <fullName evidence="2">Helix-hairpin-helix DNA-binding motif class 1 domain-containing protein</fullName>
    </recommendedName>
</protein>
<feature type="domain" description="Helix-hairpin-helix DNA-binding motif class 1" evidence="2">
    <location>
        <begin position="74"/>
        <end position="93"/>
    </location>
</feature>
<dbReference type="InterPro" id="IPR010994">
    <property type="entry name" value="RuvA_2-like"/>
</dbReference>
<name>A0A257LV94_UNCW3</name>
<dbReference type="NCBIfam" id="TIGR00426">
    <property type="entry name" value="competence protein ComEA helix-hairpin-helix repeat region"/>
    <property type="match status" value="1"/>
</dbReference>
<evidence type="ECO:0000256" key="1">
    <source>
        <dbReference type="SAM" id="Phobius"/>
    </source>
</evidence>
<dbReference type="InterPro" id="IPR003583">
    <property type="entry name" value="Hlx-hairpin-Hlx_DNA-bd_motif"/>
</dbReference>
<comment type="caution">
    <text evidence="3">The sequence shown here is derived from an EMBL/GenBank/DDBJ whole genome shotgun (WGS) entry which is preliminary data.</text>
</comment>
<dbReference type="GO" id="GO:0003677">
    <property type="term" value="F:DNA binding"/>
    <property type="evidence" value="ECO:0007669"/>
    <property type="project" value="InterPro"/>
</dbReference>
<dbReference type="AlphaFoldDB" id="A0A257LV94"/>
<organism evidence="3 4">
    <name type="scientific">candidate division WOR-3 bacterium 4484_18</name>
    <dbReference type="NCBI Taxonomy" id="2020626"/>
    <lineage>
        <taxon>Bacteria</taxon>
        <taxon>Bacteria division WOR-3</taxon>
    </lineage>
</organism>
<keyword evidence="1" id="KW-1133">Transmembrane helix</keyword>
<dbReference type="InterPro" id="IPR051675">
    <property type="entry name" value="Endo/Exo/Phosphatase_dom_1"/>
</dbReference>